<gene>
    <name evidence="1" type="ORF">BHM03_00022267</name>
</gene>
<accession>A0A444CZP7</accession>
<dbReference type="AlphaFoldDB" id="A0A444CZP7"/>
<reference evidence="1" key="1">
    <citation type="journal article" date="2018" name="Data Brief">
        <title>Genome sequence data from 17 accessions of Ensete ventricosum, a staple food crop for millions in Ethiopia.</title>
        <authorList>
            <person name="Yemataw Z."/>
            <person name="Muzemil S."/>
            <person name="Ambachew D."/>
            <person name="Tripathi L."/>
            <person name="Tesfaye K."/>
            <person name="Chala A."/>
            <person name="Farbos A."/>
            <person name="O'Neill P."/>
            <person name="Moore K."/>
            <person name="Grant M."/>
            <person name="Studholme D.J."/>
        </authorList>
    </citation>
    <scope>NUCLEOTIDE SEQUENCE [LARGE SCALE GENOMIC DNA]</scope>
    <source>
        <tissue evidence="1">Leaf</tissue>
    </source>
</reference>
<proteinExistence type="predicted"/>
<name>A0A444CZP7_ENSVE</name>
<dbReference type="EMBL" id="KV875873">
    <property type="protein sequence ID" value="RZR73283.1"/>
    <property type="molecule type" value="Genomic_DNA"/>
</dbReference>
<sequence>MRVSASGRAGVVRRGRGHCALLSVSSLPVAPRLEDGHLEPKVASRPGWAVGFLSCAEDARLSMGSEGSRGRD</sequence>
<protein>
    <submittedName>
        <fullName evidence="1">Uncharacterized protein</fullName>
    </submittedName>
</protein>
<organism evidence="1">
    <name type="scientific">Ensete ventricosum</name>
    <name type="common">Abyssinian banana</name>
    <name type="synonym">Musa ensete</name>
    <dbReference type="NCBI Taxonomy" id="4639"/>
    <lineage>
        <taxon>Eukaryota</taxon>
        <taxon>Viridiplantae</taxon>
        <taxon>Streptophyta</taxon>
        <taxon>Embryophyta</taxon>
        <taxon>Tracheophyta</taxon>
        <taxon>Spermatophyta</taxon>
        <taxon>Magnoliopsida</taxon>
        <taxon>Liliopsida</taxon>
        <taxon>Zingiberales</taxon>
        <taxon>Musaceae</taxon>
        <taxon>Ensete</taxon>
    </lineage>
</organism>
<evidence type="ECO:0000313" key="1">
    <source>
        <dbReference type="EMBL" id="RZR73283.1"/>
    </source>
</evidence>
<dbReference type="Proteomes" id="UP000290560">
    <property type="component" value="Unassembled WGS sequence"/>
</dbReference>